<protein>
    <submittedName>
        <fullName evidence="3">NYN domain-containing protein</fullName>
    </submittedName>
</protein>
<dbReference type="InterPro" id="IPR047140">
    <property type="entry name" value="LabA"/>
</dbReference>
<sequence>MSRLARSDRHAILVDAGYLLASSAQILVGTSLRRAVAVSWERLVTGIKDSAAEHTDTRLLRVFWYDAANALGTRALSEEHNLVSLLPDVKLRLGRVNNEGAQKGVDTRIALDLVNLALQGAVSEIFLVSGDDDLTEAVDMAQDYGVRVTLFNVPNKESRIGVHATAMNLARVADDRLPIPLETIRAAITPSPRQRTEPVTVAVPAAEAEAEVVLEDDPQSPPRLRIPTPSEVARLHPTPAPPSPPAPVAPSARPAVSLAWSSSTEHHGGGPGSDPDADLRAVIPEVVRTVVRNWLDSATQADVQALVATRPTIPGDLDSTLLNDLVAHSDDRYRVLQTETRWQLREAFWAEVDRHV</sequence>
<evidence type="ECO:0000313" key="4">
    <source>
        <dbReference type="EMBL" id="TNC49657.1"/>
    </source>
</evidence>
<evidence type="ECO:0000259" key="2">
    <source>
        <dbReference type="Pfam" id="PF01936"/>
    </source>
</evidence>
<feature type="compositionally biased region" description="Pro residues" evidence="1">
    <location>
        <begin position="238"/>
        <end position="248"/>
    </location>
</feature>
<feature type="compositionally biased region" description="Low complexity" evidence="1">
    <location>
        <begin position="249"/>
        <end position="259"/>
    </location>
</feature>
<name>A0A5C4MZW5_9ACTN</name>
<organism evidence="3 5">
    <name type="scientific">Mumia zhuanghuii</name>
    <dbReference type="NCBI Taxonomy" id="2585211"/>
    <lineage>
        <taxon>Bacteria</taxon>
        <taxon>Bacillati</taxon>
        <taxon>Actinomycetota</taxon>
        <taxon>Actinomycetes</taxon>
        <taxon>Propionibacteriales</taxon>
        <taxon>Nocardioidaceae</taxon>
        <taxon>Mumia</taxon>
    </lineage>
</organism>
<evidence type="ECO:0000313" key="3">
    <source>
        <dbReference type="EMBL" id="TNC49501.1"/>
    </source>
</evidence>
<feature type="region of interest" description="Disordered" evidence="1">
    <location>
        <begin position="211"/>
        <end position="278"/>
    </location>
</feature>
<dbReference type="RefSeq" id="WP_139105405.1">
    <property type="nucleotide sequence ID" value="NZ_VDFR01000022.1"/>
</dbReference>
<proteinExistence type="predicted"/>
<feature type="domain" description="NYN" evidence="2">
    <location>
        <begin position="11"/>
        <end position="156"/>
    </location>
</feature>
<dbReference type="Gene3D" id="3.40.50.1010">
    <property type="entry name" value="5'-nuclease"/>
    <property type="match status" value="1"/>
</dbReference>
<dbReference type="Proteomes" id="UP000306740">
    <property type="component" value="Unassembled WGS sequence"/>
</dbReference>
<dbReference type="EMBL" id="VDFR01000022">
    <property type="protein sequence ID" value="TNC49657.1"/>
    <property type="molecule type" value="Genomic_DNA"/>
</dbReference>
<dbReference type="EMBL" id="VDFR01000023">
    <property type="protein sequence ID" value="TNC49501.1"/>
    <property type="molecule type" value="Genomic_DNA"/>
</dbReference>
<evidence type="ECO:0000313" key="5">
    <source>
        <dbReference type="Proteomes" id="UP000306740"/>
    </source>
</evidence>
<reference evidence="3 5" key="1">
    <citation type="submission" date="2019-05" db="EMBL/GenBank/DDBJ databases">
        <title>Mumia sp. nov., isolated from the intestinal contents of plateau pika (Ochotona curzoniae) in the Qinghai-Tibet plateau of China.</title>
        <authorList>
            <person name="Tian Z."/>
        </authorList>
    </citation>
    <scope>NUCLEOTIDE SEQUENCE [LARGE SCALE GENOMIC DNA]</scope>
    <source>
        <strain evidence="5">527</strain>
        <strain evidence="3">Z527</strain>
    </source>
</reference>
<dbReference type="OrthoDB" id="9800236at2"/>
<dbReference type="InterPro" id="IPR021139">
    <property type="entry name" value="NYN"/>
</dbReference>
<dbReference type="PANTHER" id="PTHR35458:SF8">
    <property type="entry name" value="SLR0650 PROTEIN"/>
    <property type="match status" value="1"/>
</dbReference>
<evidence type="ECO:0000256" key="1">
    <source>
        <dbReference type="SAM" id="MobiDB-lite"/>
    </source>
</evidence>
<comment type="caution">
    <text evidence="3">The sequence shown here is derived from an EMBL/GenBank/DDBJ whole genome shotgun (WGS) entry which is preliminary data.</text>
</comment>
<dbReference type="PANTHER" id="PTHR35458">
    <property type="entry name" value="SLR0755 PROTEIN"/>
    <property type="match status" value="1"/>
</dbReference>
<dbReference type="CDD" id="cd18722">
    <property type="entry name" value="PIN_NicB-like"/>
    <property type="match status" value="1"/>
</dbReference>
<dbReference type="AlphaFoldDB" id="A0A5C4MZW5"/>
<gene>
    <name evidence="4" type="ORF">FHE65_05100</name>
    <name evidence="3" type="ORF">FHE65_05320</name>
</gene>
<accession>A0A5C4MZW5</accession>
<dbReference type="GO" id="GO:0004540">
    <property type="term" value="F:RNA nuclease activity"/>
    <property type="evidence" value="ECO:0007669"/>
    <property type="project" value="InterPro"/>
</dbReference>
<dbReference type="Pfam" id="PF01936">
    <property type="entry name" value="NYN"/>
    <property type="match status" value="1"/>
</dbReference>